<evidence type="ECO:0008006" key="3">
    <source>
        <dbReference type="Google" id="ProtNLM"/>
    </source>
</evidence>
<dbReference type="STRING" id="6277.A0A498SUP9"/>
<dbReference type="OrthoDB" id="5593012at2759"/>
<proteinExistence type="predicted"/>
<evidence type="ECO:0000313" key="2">
    <source>
        <dbReference type="Proteomes" id="UP000276991"/>
    </source>
</evidence>
<dbReference type="GO" id="GO:0051959">
    <property type="term" value="F:dynein light intermediate chain binding"/>
    <property type="evidence" value="ECO:0007669"/>
    <property type="project" value="InterPro"/>
</dbReference>
<dbReference type="EMBL" id="UPTC01004017">
    <property type="protein sequence ID" value="VBB34747.1"/>
    <property type="molecule type" value="Genomic_DNA"/>
</dbReference>
<accession>A0A498SUP9</accession>
<dbReference type="AlphaFoldDB" id="A0A498SUP9"/>
<dbReference type="PANTHER" id="PTHR45703">
    <property type="entry name" value="DYNEIN HEAVY CHAIN"/>
    <property type="match status" value="1"/>
</dbReference>
<dbReference type="GO" id="GO:0007018">
    <property type="term" value="P:microtubule-based movement"/>
    <property type="evidence" value="ECO:0007669"/>
    <property type="project" value="InterPro"/>
</dbReference>
<sequence>RLRKAHDEICEKIKELMNLDLLKEINKWKDVMGVIRNKIAEQERNIGNRRNMIPWLSHWDRQLYKTLQLQYQWGIENLHMQIPLIQVQLIFKDQQLELRPPLEEIRAKYYRELRKFISIPQKFRGVQETEQASELFAKMIEHNANRFWSVYEKAEQLFEKLINVGSEFENWIVLGQVDLESLITKHFKQAADWENQIKLLKGKGRDAEKLPSEVRLECILVSTSAVKIAIDDMLQRLFDTLIWTLRYSINNEIHDINRFLNQAIEVLSSRPQSIAEIAEANQKHIEFGKSNKEMKRMLDLIEEKNVLLRSIGGSGAEQLPTVLALWEKFELMLDSHQSMIKEQVDTLKSNVNTRLKSLSDEIEKLFVRWNQFKPKNDLFDDDRNAILEAIQFIKEKRDEFDELQQKRDALLYVC</sequence>
<dbReference type="Proteomes" id="UP000276991">
    <property type="component" value="Unassembled WGS sequence"/>
</dbReference>
<reference evidence="1 2" key="1">
    <citation type="submission" date="2018-08" db="EMBL/GenBank/DDBJ databases">
        <authorList>
            <person name="Laetsch R D."/>
            <person name="Stevens L."/>
            <person name="Kumar S."/>
            <person name="Blaxter L. M."/>
        </authorList>
    </citation>
    <scope>NUCLEOTIDE SEQUENCE [LARGE SCALE GENOMIC DNA]</scope>
</reference>
<dbReference type="GO" id="GO:0030286">
    <property type="term" value="C:dynein complex"/>
    <property type="evidence" value="ECO:0007669"/>
    <property type="project" value="InterPro"/>
</dbReference>
<dbReference type="PANTHER" id="PTHR45703:SF22">
    <property type="entry name" value="DYNEIN CYTOPLASMIC 2 HEAVY CHAIN 1"/>
    <property type="match status" value="1"/>
</dbReference>
<feature type="non-terminal residue" evidence="1">
    <location>
        <position position="1"/>
    </location>
</feature>
<gene>
    <name evidence="1" type="ORF">NAV_LOCUS9538</name>
</gene>
<protein>
    <recommendedName>
        <fullName evidence="3">Dynein heavy chain tail domain-containing protein</fullName>
    </recommendedName>
</protein>
<organism evidence="1 2">
    <name type="scientific">Acanthocheilonema viteae</name>
    <name type="common">Filarial nematode worm</name>
    <name type="synonym">Dipetalonema viteae</name>
    <dbReference type="NCBI Taxonomy" id="6277"/>
    <lineage>
        <taxon>Eukaryota</taxon>
        <taxon>Metazoa</taxon>
        <taxon>Ecdysozoa</taxon>
        <taxon>Nematoda</taxon>
        <taxon>Chromadorea</taxon>
        <taxon>Rhabditida</taxon>
        <taxon>Spirurina</taxon>
        <taxon>Spiruromorpha</taxon>
        <taxon>Filarioidea</taxon>
        <taxon>Onchocercidae</taxon>
        <taxon>Acanthocheilonema</taxon>
    </lineage>
</organism>
<evidence type="ECO:0000313" key="1">
    <source>
        <dbReference type="EMBL" id="VBB34747.1"/>
    </source>
</evidence>
<dbReference type="InterPro" id="IPR026983">
    <property type="entry name" value="DHC"/>
</dbReference>
<dbReference type="GO" id="GO:0045505">
    <property type="term" value="F:dynein intermediate chain binding"/>
    <property type="evidence" value="ECO:0007669"/>
    <property type="project" value="InterPro"/>
</dbReference>
<name>A0A498SUP9_ACAVI</name>
<keyword evidence="2" id="KW-1185">Reference proteome</keyword>